<dbReference type="OrthoDB" id="9784166at2"/>
<evidence type="ECO:0000313" key="2">
    <source>
        <dbReference type="EMBL" id="ADY13721.1"/>
    </source>
</evidence>
<sequence length="233" mass="25747">MNILSCDTSTEFMHLCLARLEEGKKPFFEKQVLTSGNQHSELLVVRILSLCERNNMQFKDLDLLVCTSGPGSFTGLRIAMSTLKGISLGSHIPMVSIPTLQAYQACNRSESHAILAVIDAKKKRFYAALFKDGVQLSPELDLEVGQIESLLAPYPDALLVGNDAALLATKLSKPYRFDEISHLNLSLVLCTLGKEKFERFGADDLDNGPLYVRKSDAEIALQQTISSLEETHD</sequence>
<dbReference type="EMBL" id="CP002541">
    <property type="protein sequence ID" value="ADY13721.1"/>
    <property type="molecule type" value="Genomic_DNA"/>
</dbReference>
<dbReference type="Pfam" id="PF00814">
    <property type="entry name" value="TsaD"/>
    <property type="match status" value="1"/>
</dbReference>
<dbReference type="eggNOG" id="COG1214">
    <property type="taxonomic scope" value="Bacteria"/>
</dbReference>
<dbReference type="HOGENOM" id="CLU_064886_0_0_12"/>
<gene>
    <name evidence="2" type="ordered locus">SpiBuddy_1897</name>
</gene>
<dbReference type="Gene3D" id="3.30.420.40">
    <property type="match status" value="2"/>
</dbReference>
<dbReference type="AlphaFoldDB" id="F0RWU0"/>
<dbReference type="NCBIfam" id="TIGR03725">
    <property type="entry name" value="T6A_YeaZ"/>
    <property type="match status" value="1"/>
</dbReference>
<accession>F0RWU0</accession>
<evidence type="ECO:0000313" key="3">
    <source>
        <dbReference type="Proteomes" id="UP000008466"/>
    </source>
</evidence>
<dbReference type="InterPro" id="IPR000905">
    <property type="entry name" value="Gcp-like_dom"/>
</dbReference>
<name>F0RWU0_SPHGB</name>
<organism evidence="2 3">
    <name type="scientific">Sphaerochaeta globosa (strain ATCC BAA-1886 / DSM 22777 / Buddy)</name>
    <name type="common">Spirochaeta sp. (strain Buddy)</name>
    <dbReference type="NCBI Taxonomy" id="158189"/>
    <lineage>
        <taxon>Bacteria</taxon>
        <taxon>Pseudomonadati</taxon>
        <taxon>Spirochaetota</taxon>
        <taxon>Spirochaetia</taxon>
        <taxon>Spirochaetales</taxon>
        <taxon>Sphaerochaetaceae</taxon>
        <taxon>Sphaerochaeta</taxon>
    </lineage>
</organism>
<dbReference type="RefSeq" id="WP_013607570.1">
    <property type="nucleotide sequence ID" value="NC_015152.1"/>
</dbReference>
<dbReference type="CDD" id="cd24032">
    <property type="entry name" value="ASKHA_NBD_TsaB"/>
    <property type="match status" value="1"/>
</dbReference>
<dbReference type="SUPFAM" id="SSF53067">
    <property type="entry name" value="Actin-like ATPase domain"/>
    <property type="match status" value="1"/>
</dbReference>
<keyword evidence="3" id="KW-1185">Reference proteome</keyword>
<reference evidence="3" key="1">
    <citation type="submission" date="2011-02" db="EMBL/GenBank/DDBJ databases">
        <title>Complete sequence of Spirochaeta sp. Buddy.</title>
        <authorList>
            <person name="Lucas S."/>
            <person name="Copeland A."/>
            <person name="Lapidus A."/>
            <person name="Cheng J.-F."/>
            <person name="Goodwin L."/>
            <person name="Pitluck S."/>
            <person name="Zeytun A."/>
            <person name="Detter J.C."/>
            <person name="Han C."/>
            <person name="Tapia R."/>
            <person name="Land M."/>
            <person name="Hauser L."/>
            <person name="Kyrpides N."/>
            <person name="Ivanova N."/>
            <person name="Mikhailova N."/>
            <person name="Pagani I."/>
            <person name="Ritalahti K.M."/>
            <person name="Loeffler F.E."/>
            <person name="Woyke T."/>
        </authorList>
    </citation>
    <scope>NUCLEOTIDE SEQUENCE [LARGE SCALE GENOMIC DNA]</scope>
    <source>
        <strain evidence="3">ATCC BAA-1886 / DSM 22777 / Buddy</strain>
    </source>
</reference>
<dbReference type="InterPro" id="IPR022496">
    <property type="entry name" value="T6A_TsaB"/>
</dbReference>
<evidence type="ECO:0000259" key="1">
    <source>
        <dbReference type="Pfam" id="PF00814"/>
    </source>
</evidence>
<dbReference type="InterPro" id="IPR043129">
    <property type="entry name" value="ATPase_NBD"/>
</dbReference>
<dbReference type="STRING" id="158189.SpiBuddy_1897"/>
<dbReference type="GO" id="GO:0002949">
    <property type="term" value="P:tRNA threonylcarbamoyladenosine modification"/>
    <property type="evidence" value="ECO:0007669"/>
    <property type="project" value="InterPro"/>
</dbReference>
<proteinExistence type="predicted"/>
<dbReference type="Proteomes" id="UP000008466">
    <property type="component" value="Chromosome"/>
</dbReference>
<dbReference type="KEGG" id="sbu:SpiBuddy_1897"/>
<feature type="domain" description="Gcp-like" evidence="1">
    <location>
        <begin position="37"/>
        <end position="154"/>
    </location>
</feature>
<protein>
    <submittedName>
        <fullName evidence="2">Universal protein YeaZ</fullName>
    </submittedName>
</protein>